<feature type="chain" id="PRO_5043871174" description="Ig-like domain-containing protein" evidence="4">
    <location>
        <begin position="21"/>
        <end position="136"/>
    </location>
</feature>
<dbReference type="Pfam" id="PF07686">
    <property type="entry name" value="V-set"/>
    <property type="match status" value="1"/>
</dbReference>
<evidence type="ECO:0000256" key="2">
    <source>
        <dbReference type="ARBA" id="ARBA00023130"/>
    </source>
</evidence>
<feature type="signal peptide" evidence="4">
    <location>
        <begin position="1"/>
        <end position="20"/>
    </location>
</feature>
<keyword evidence="3" id="KW-1280">Immunoglobulin</keyword>
<evidence type="ECO:0000259" key="5">
    <source>
        <dbReference type="PROSITE" id="PS50835"/>
    </source>
</evidence>
<dbReference type="PROSITE" id="PS50835">
    <property type="entry name" value="IG_LIKE"/>
    <property type="match status" value="1"/>
</dbReference>
<dbReference type="InterPro" id="IPR007110">
    <property type="entry name" value="Ig-like_dom"/>
</dbReference>
<dbReference type="Ensembl" id="ENSPNAT00000070805.1">
    <property type="protein sequence ID" value="ENSPNAP00000080879.1"/>
    <property type="gene ID" value="ENSPNAG00000035581.1"/>
</dbReference>
<reference evidence="6" key="2">
    <citation type="submission" date="2025-08" db="UniProtKB">
        <authorList>
            <consortium name="Ensembl"/>
        </authorList>
    </citation>
    <scope>IDENTIFICATION</scope>
</reference>
<keyword evidence="1" id="KW-0391">Immunity</keyword>
<dbReference type="GO" id="GO:0005576">
    <property type="term" value="C:extracellular region"/>
    <property type="evidence" value="ECO:0007669"/>
    <property type="project" value="UniProtKB-ARBA"/>
</dbReference>
<reference evidence="6 7" key="1">
    <citation type="submission" date="2020-10" db="EMBL/GenBank/DDBJ databases">
        <title>Pygocentrus nattereri (red-bellied piranha) genome, fPygNat1, primary haplotype.</title>
        <authorList>
            <person name="Myers G."/>
            <person name="Meyer A."/>
            <person name="Karagic N."/>
            <person name="Pippel M."/>
            <person name="Winkler S."/>
            <person name="Tracey A."/>
            <person name="Wood J."/>
            <person name="Formenti G."/>
            <person name="Howe K."/>
            <person name="Fedrigo O."/>
            <person name="Jarvis E.D."/>
        </authorList>
    </citation>
    <scope>NUCLEOTIDE SEQUENCE [LARGE SCALE GENOMIC DNA]</scope>
</reference>
<evidence type="ECO:0000313" key="7">
    <source>
        <dbReference type="Proteomes" id="UP001501920"/>
    </source>
</evidence>
<keyword evidence="4" id="KW-0732">Signal</keyword>
<dbReference type="SUPFAM" id="SSF48726">
    <property type="entry name" value="Immunoglobulin"/>
    <property type="match status" value="1"/>
</dbReference>
<keyword evidence="2" id="KW-1064">Adaptive immunity</keyword>
<protein>
    <recommendedName>
        <fullName evidence="5">Ig-like domain-containing protein</fullName>
    </recommendedName>
</protein>
<evidence type="ECO:0000256" key="1">
    <source>
        <dbReference type="ARBA" id="ARBA00022859"/>
    </source>
</evidence>
<evidence type="ECO:0000256" key="4">
    <source>
        <dbReference type="SAM" id="SignalP"/>
    </source>
</evidence>
<dbReference type="Proteomes" id="UP001501920">
    <property type="component" value="Chromosome 14"/>
</dbReference>
<proteinExistence type="predicted"/>
<sequence length="136" mass="15438">MKITLFLLLILLSFSPGVKCQSMESLETAVQLKPGETLSLSCRGSGFTFSSYNMNWIRHQAGKPLEWIGYVRYDGGSNGYAASFQGRTEISRDNSNSVTYLKLSAVTLEDSAVYYCARYHSDKYLWKHCTKTWFNC</sequence>
<dbReference type="InterPro" id="IPR003599">
    <property type="entry name" value="Ig_sub"/>
</dbReference>
<dbReference type="GeneTree" id="ENSGT01020000230358"/>
<dbReference type="GO" id="GO:0019814">
    <property type="term" value="C:immunoglobulin complex"/>
    <property type="evidence" value="ECO:0007669"/>
    <property type="project" value="UniProtKB-KW"/>
</dbReference>
<dbReference type="GO" id="GO:0002250">
    <property type="term" value="P:adaptive immune response"/>
    <property type="evidence" value="ECO:0007669"/>
    <property type="project" value="UniProtKB-KW"/>
</dbReference>
<dbReference type="InterPro" id="IPR013106">
    <property type="entry name" value="Ig_V-set"/>
</dbReference>
<dbReference type="InterPro" id="IPR013783">
    <property type="entry name" value="Ig-like_fold"/>
</dbReference>
<accession>A0AAR2M1K9</accession>
<name>A0AAR2M1K9_PYGNA</name>
<dbReference type="SMART" id="SM00409">
    <property type="entry name" value="IG"/>
    <property type="match status" value="1"/>
</dbReference>
<dbReference type="InterPro" id="IPR050199">
    <property type="entry name" value="IgHV"/>
</dbReference>
<dbReference type="PANTHER" id="PTHR23266">
    <property type="entry name" value="IMMUNOGLOBULIN HEAVY CHAIN"/>
    <property type="match status" value="1"/>
</dbReference>
<evidence type="ECO:0000313" key="6">
    <source>
        <dbReference type="Ensembl" id="ENSPNAP00000080879.1"/>
    </source>
</evidence>
<feature type="domain" description="Ig-like" evidence="5">
    <location>
        <begin position="16"/>
        <end position="116"/>
    </location>
</feature>
<dbReference type="SMART" id="SM00406">
    <property type="entry name" value="IGv"/>
    <property type="match status" value="1"/>
</dbReference>
<organism evidence="6 7">
    <name type="scientific">Pygocentrus nattereri</name>
    <name type="common">Red-bellied piranha</name>
    <dbReference type="NCBI Taxonomy" id="42514"/>
    <lineage>
        <taxon>Eukaryota</taxon>
        <taxon>Metazoa</taxon>
        <taxon>Chordata</taxon>
        <taxon>Craniata</taxon>
        <taxon>Vertebrata</taxon>
        <taxon>Euteleostomi</taxon>
        <taxon>Actinopterygii</taxon>
        <taxon>Neopterygii</taxon>
        <taxon>Teleostei</taxon>
        <taxon>Ostariophysi</taxon>
        <taxon>Characiformes</taxon>
        <taxon>Characoidei</taxon>
        <taxon>Pygocentrus</taxon>
    </lineage>
</organism>
<dbReference type="AlphaFoldDB" id="A0AAR2M1K9"/>
<reference evidence="6" key="3">
    <citation type="submission" date="2025-09" db="UniProtKB">
        <authorList>
            <consortium name="Ensembl"/>
        </authorList>
    </citation>
    <scope>IDENTIFICATION</scope>
</reference>
<dbReference type="Gene3D" id="2.60.40.10">
    <property type="entry name" value="Immunoglobulins"/>
    <property type="match status" value="1"/>
</dbReference>
<keyword evidence="7" id="KW-1185">Reference proteome</keyword>
<evidence type="ECO:0000256" key="3">
    <source>
        <dbReference type="ARBA" id="ARBA00043265"/>
    </source>
</evidence>
<dbReference type="InterPro" id="IPR036179">
    <property type="entry name" value="Ig-like_dom_sf"/>
</dbReference>